<accession>A0A1S2VZ50</accession>
<dbReference type="InterPro" id="IPR011010">
    <property type="entry name" value="DNA_brk_join_enz"/>
</dbReference>
<dbReference type="SUPFAM" id="SSF56349">
    <property type="entry name" value="DNA breaking-rejoining enzymes"/>
    <property type="match status" value="1"/>
</dbReference>
<evidence type="ECO:0000313" key="1">
    <source>
        <dbReference type="EMBL" id="OIN63983.1"/>
    </source>
</evidence>
<dbReference type="GO" id="GO:0003677">
    <property type="term" value="F:DNA binding"/>
    <property type="evidence" value="ECO:0007669"/>
    <property type="project" value="InterPro"/>
</dbReference>
<reference evidence="1 2" key="1">
    <citation type="journal article" date="2016" name="BMC Microbiol.">
        <title>Fucosyllactose and L-fucose utilization of infant Bifidobacterium longum and Bifidobacterium kashiwanohense.</title>
        <authorList>
            <person name="Bunesova V."/>
            <person name="Lacroix C."/>
            <person name="Schwab C."/>
        </authorList>
    </citation>
    <scope>NUCLEOTIDE SEQUENCE [LARGE SCALE GENOMIC DNA]</scope>
    <source>
        <strain evidence="1 2">BSM11-5</strain>
    </source>
</reference>
<dbReference type="RefSeq" id="WP_071474734.1">
    <property type="nucleotide sequence ID" value="NZ_MOAE01000024.1"/>
</dbReference>
<evidence type="ECO:0000313" key="2">
    <source>
        <dbReference type="Proteomes" id="UP000181801"/>
    </source>
</evidence>
<name>A0A1S2VZ50_BIFLN</name>
<dbReference type="EMBL" id="MOAE01000024">
    <property type="protein sequence ID" value="OIN63983.1"/>
    <property type="molecule type" value="Genomic_DNA"/>
</dbReference>
<protein>
    <submittedName>
        <fullName evidence="1">Integrase</fullName>
    </submittedName>
</protein>
<proteinExistence type="predicted"/>
<sequence>MKYWNSNRKSCEPVEPREDWKESIELWIDWMEAIGRTKETLRTRWYQIVRFSKIVNKSITDVTEDGLIFYLAGMGTEGRRGVRSCVKVFYQWGMKRGLARCNPADSCRTRCATPWNPPHAPT</sequence>
<gene>
    <name evidence="1" type="ORF">BFS26_04800</name>
</gene>
<comment type="caution">
    <text evidence="1">The sequence shown here is derived from an EMBL/GenBank/DDBJ whole genome shotgun (WGS) entry which is preliminary data.</text>
</comment>
<dbReference type="AlphaFoldDB" id="A0A1S2VZ50"/>
<organism evidence="1 2">
    <name type="scientific">Bifidobacterium longum subsp. suis</name>
    <dbReference type="NCBI Taxonomy" id="1695"/>
    <lineage>
        <taxon>Bacteria</taxon>
        <taxon>Bacillati</taxon>
        <taxon>Actinomycetota</taxon>
        <taxon>Actinomycetes</taxon>
        <taxon>Bifidobacteriales</taxon>
        <taxon>Bifidobacteriaceae</taxon>
        <taxon>Bifidobacterium</taxon>
    </lineage>
</organism>
<dbReference type="Proteomes" id="UP000181801">
    <property type="component" value="Unassembled WGS sequence"/>
</dbReference>